<accession>A0A9K3L4D7</accession>
<gene>
    <name evidence="4" type="ORF">IV203_000145</name>
</gene>
<reference evidence="4" key="2">
    <citation type="submission" date="2021-04" db="EMBL/GenBank/DDBJ databases">
        <authorList>
            <person name="Podell S."/>
        </authorList>
    </citation>
    <scope>NUCLEOTIDE SEQUENCE</scope>
    <source>
        <strain evidence="4">Hildebrandi</strain>
    </source>
</reference>
<dbReference type="EMBL" id="JAGRRH010000015">
    <property type="protein sequence ID" value="KAG7355459.1"/>
    <property type="molecule type" value="Genomic_DNA"/>
</dbReference>
<evidence type="ECO:0000256" key="2">
    <source>
        <dbReference type="SAM" id="SignalP"/>
    </source>
</evidence>
<feature type="domain" description="Pyrrolo-quinoline quinone repeat" evidence="3">
    <location>
        <begin position="31"/>
        <end position="148"/>
    </location>
</feature>
<feature type="chain" id="PRO_5039913412" evidence="2">
    <location>
        <begin position="23"/>
        <end position="527"/>
    </location>
</feature>
<keyword evidence="5" id="KW-1185">Reference proteome</keyword>
<feature type="compositionally biased region" description="Low complexity" evidence="1">
    <location>
        <begin position="480"/>
        <end position="503"/>
    </location>
</feature>
<dbReference type="Pfam" id="PF13360">
    <property type="entry name" value="PQQ_2"/>
    <property type="match status" value="1"/>
</dbReference>
<reference evidence="4" key="1">
    <citation type="journal article" date="2021" name="Sci. Rep.">
        <title>Diploid genomic architecture of Nitzschia inconspicua, an elite biomass production diatom.</title>
        <authorList>
            <person name="Oliver A."/>
            <person name="Podell S."/>
            <person name="Pinowska A."/>
            <person name="Traller J.C."/>
            <person name="Smith S.R."/>
            <person name="McClure R."/>
            <person name="Beliaev A."/>
            <person name="Bohutskyi P."/>
            <person name="Hill E.A."/>
            <person name="Rabines A."/>
            <person name="Zheng H."/>
            <person name="Allen L.Z."/>
            <person name="Kuo A."/>
            <person name="Grigoriev I.V."/>
            <person name="Allen A.E."/>
            <person name="Hazlebeck D."/>
            <person name="Allen E.E."/>
        </authorList>
    </citation>
    <scope>NUCLEOTIDE SEQUENCE</scope>
    <source>
        <strain evidence="4">Hildebrandi</strain>
    </source>
</reference>
<organism evidence="4 5">
    <name type="scientific">Nitzschia inconspicua</name>
    <dbReference type="NCBI Taxonomy" id="303405"/>
    <lineage>
        <taxon>Eukaryota</taxon>
        <taxon>Sar</taxon>
        <taxon>Stramenopiles</taxon>
        <taxon>Ochrophyta</taxon>
        <taxon>Bacillariophyta</taxon>
        <taxon>Bacillariophyceae</taxon>
        <taxon>Bacillariophycidae</taxon>
        <taxon>Bacillariales</taxon>
        <taxon>Bacillariaceae</taxon>
        <taxon>Nitzschia</taxon>
    </lineage>
</organism>
<keyword evidence="2" id="KW-0732">Signal</keyword>
<name>A0A9K3L4D7_9STRA</name>
<comment type="caution">
    <text evidence="4">The sequence shown here is derived from an EMBL/GenBank/DDBJ whole genome shotgun (WGS) entry which is preliminary data.</text>
</comment>
<evidence type="ECO:0000259" key="3">
    <source>
        <dbReference type="Pfam" id="PF13360"/>
    </source>
</evidence>
<feature type="signal peptide" evidence="2">
    <location>
        <begin position="1"/>
        <end position="22"/>
    </location>
</feature>
<evidence type="ECO:0000313" key="5">
    <source>
        <dbReference type="Proteomes" id="UP000693970"/>
    </source>
</evidence>
<dbReference type="AlphaFoldDB" id="A0A9K3L4D7"/>
<evidence type="ECO:0000313" key="4">
    <source>
        <dbReference type="EMBL" id="KAG7355459.1"/>
    </source>
</evidence>
<dbReference type="OrthoDB" id="39715at2759"/>
<dbReference type="Proteomes" id="UP000693970">
    <property type="component" value="Unassembled WGS sequence"/>
</dbReference>
<sequence length="527" mass="55724">MFLNRHIRSALFLACAAASVAAQELLLEPTELWNYQLTPQADLGPVEIQKGNGVFVDPTGRMAVVTTVGATVYAFNAYSGAELWQYQAPPDGTGIARCRSAVTFAPTQEYMAFTVVDNENSVSPTSRVIALSMDGAPLWVSDSLDGIAQGDPLISSDGSYVFLTHNEFDQDAGVSTAHFTILEGNSTGSVFFTDTSADNIAFGPPGIFHNPVEGNYDPIVPGAPVSEGENNRNDFLMWSQTPRPSDTAIADGFIYGFQFPRTFAGNATDIGFFPLGEIESDFQAITPPVITNEGLSAYWGVSRSSYRGWNTRRFSRARSVSAGFSRNANFAGQAVFAAPALSNSGPDPIIFGGSASNEFIRMNIEFQSTVVPTQALIMSKAVVDGEERAVYYVEMNGNVHQANVETLGDIWNYTMNFAVEGEMALTPNNDVLIVADRRGVIQALAVAEILGTEAPSAFPSDMPSMAPSGDDTPAPTGADVPTDVSGPSPTVSPVSVPGVPTASPPSGAASHGVLVVAAMASVACVFF</sequence>
<proteinExistence type="predicted"/>
<protein>
    <submittedName>
        <fullName evidence="4">PQQ-like domain containing protein</fullName>
    </submittedName>
</protein>
<dbReference type="InterPro" id="IPR002372">
    <property type="entry name" value="PQQ_rpt_dom"/>
</dbReference>
<feature type="region of interest" description="Disordered" evidence="1">
    <location>
        <begin position="457"/>
        <end position="503"/>
    </location>
</feature>
<evidence type="ECO:0000256" key="1">
    <source>
        <dbReference type="SAM" id="MobiDB-lite"/>
    </source>
</evidence>